<dbReference type="AlphaFoldDB" id="A0A7D9GYV4"/>
<dbReference type="InterPro" id="IPR038921">
    <property type="entry name" value="YOR389W-like"/>
</dbReference>
<keyword evidence="2" id="KW-0472">Membrane</keyword>
<dbReference type="Proteomes" id="UP000478008">
    <property type="component" value="Unassembled WGS sequence"/>
</dbReference>
<reference evidence="3 4" key="1">
    <citation type="submission" date="2019-07" db="EMBL/GenBank/DDBJ databases">
        <authorList>
            <person name="Friedrich A."/>
            <person name="Schacherer J."/>
        </authorList>
    </citation>
    <scope>NUCLEOTIDE SEQUENCE [LARGE SCALE GENOMIC DNA]</scope>
</reference>
<feature type="transmembrane region" description="Helical" evidence="2">
    <location>
        <begin position="7"/>
        <end position="25"/>
    </location>
</feature>
<feature type="compositionally biased region" description="Gly residues" evidence="1">
    <location>
        <begin position="164"/>
        <end position="178"/>
    </location>
</feature>
<evidence type="ECO:0000256" key="1">
    <source>
        <dbReference type="SAM" id="MobiDB-lite"/>
    </source>
</evidence>
<sequence>MRGRRIVGYIFFTLAVFFAFGYLTTTTTEIASYIFKDDSSFFKQIAFPKLLKKEQITLNNYDKHIRRIDLENATAVFNEVNNAARQKNADLNPIGVSFIPAYIPVGTHLYHSTRNGGKIPDSFEWTAMDYEFSYNFAHFNRGKPRSGRPGPPPGGHRGRKHHGNGPGGKSPFGKGPHGGPRPPFGSGNSNLLTFEVTRPLDKLFYLGGASAAKSETGEMDTQYILSQAESYDVFDERWAAEQICSWGKKNGGIDGYIRLEIGFEVVICDFYEKLRLISNVTLSNVTELLEFPPEKFDKRSLESPDEDELNRKRSSIIDGFQAMSGYEQYESGERVYSGDDRILLDFSKLVTPLNRTYINPDPYKRRIYNISTDVKGQLLTELDAVLSTPNDPYSSTNWQVVTTNIEKKFGPILANLNTSFALYNAHKTLGVLGANITTYTFNFYRRYVNYPEHNLSAEARKMAIWDYIHPYLPLKSRSDLLILSSLAKVQESLVDAMIESFELGRDLMSVYTIPNMPKEKRNALEKQALSLQTKIKSLLDTLNWPLFYRCRQNCKIGEMCFIPTWGPSPLGWGNAALGFENDQDGRRRISRDCQCISYRTLLEASEHKGESNRPKF</sequence>
<dbReference type="PANTHER" id="PTHR35204">
    <property type="entry name" value="YALI0A21131P"/>
    <property type="match status" value="1"/>
</dbReference>
<dbReference type="EMBL" id="CABFWN010000001">
    <property type="protein sequence ID" value="VUG15864.1"/>
    <property type="molecule type" value="Genomic_DNA"/>
</dbReference>
<name>A0A7D9GYV4_DEKBR</name>
<accession>A0A7D9GYV4</accession>
<proteinExistence type="predicted"/>
<gene>
    <name evidence="3" type="ORF">DEBR0S1_01816G</name>
</gene>
<organism evidence="3 4">
    <name type="scientific">Dekkera bruxellensis</name>
    <name type="common">Brettanomyces custersii</name>
    <dbReference type="NCBI Taxonomy" id="5007"/>
    <lineage>
        <taxon>Eukaryota</taxon>
        <taxon>Fungi</taxon>
        <taxon>Dikarya</taxon>
        <taxon>Ascomycota</taxon>
        <taxon>Saccharomycotina</taxon>
        <taxon>Pichiomycetes</taxon>
        <taxon>Pichiales</taxon>
        <taxon>Pichiaceae</taxon>
        <taxon>Brettanomyces</taxon>
    </lineage>
</organism>
<dbReference type="PANTHER" id="PTHR35204:SF1">
    <property type="entry name" value="ENTEROTOXIN"/>
    <property type="match status" value="1"/>
</dbReference>
<evidence type="ECO:0000256" key="2">
    <source>
        <dbReference type="SAM" id="Phobius"/>
    </source>
</evidence>
<keyword evidence="2" id="KW-0812">Transmembrane</keyword>
<evidence type="ECO:0000313" key="3">
    <source>
        <dbReference type="EMBL" id="VUG15864.1"/>
    </source>
</evidence>
<feature type="region of interest" description="Disordered" evidence="1">
    <location>
        <begin position="141"/>
        <end position="188"/>
    </location>
</feature>
<evidence type="ECO:0000313" key="4">
    <source>
        <dbReference type="Proteomes" id="UP000478008"/>
    </source>
</evidence>
<keyword evidence="4" id="KW-1185">Reference proteome</keyword>
<keyword evidence="2" id="KW-1133">Transmembrane helix</keyword>
<protein>
    <submittedName>
        <fullName evidence="3">DEBR0S1_01816g1_1</fullName>
    </submittedName>
</protein>